<dbReference type="EMBL" id="JANBPW010004233">
    <property type="protein sequence ID" value="KAJ1935487.1"/>
    <property type="molecule type" value="Genomic_DNA"/>
</dbReference>
<protein>
    <submittedName>
        <fullName evidence="1">Uncharacterized protein</fullName>
    </submittedName>
</protein>
<proteinExistence type="predicted"/>
<keyword evidence="2" id="KW-1185">Reference proteome</keyword>
<reference evidence="1" key="1">
    <citation type="submission" date="2022-07" db="EMBL/GenBank/DDBJ databases">
        <title>Phylogenomic reconstructions and comparative analyses of Kickxellomycotina fungi.</title>
        <authorList>
            <person name="Reynolds N.K."/>
            <person name="Stajich J.E."/>
            <person name="Barry K."/>
            <person name="Grigoriev I.V."/>
            <person name="Crous P."/>
            <person name="Smith M.E."/>
        </authorList>
    </citation>
    <scope>NUCLEOTIDE SEQUENCE</scope>
    <source>
        <strain evidence="1">NRRL 5244</strain>
    </source>
</reference>
<accession>A0ACC1J2Y5</accession>
<sequence length="115" mass="13690">RCLRRRPFFTERRRILQQPHWQRQPVQQHMLCHRNEPQVKHLPPDCIHQPIPQRLTHPCTHMRPAVVLTANSEPTTAIKVVRLVDRPYQDYALHRRCLAVQVEHMAVCYVPLVCP</sequence>
<gene>
    <name evidence="1" type="ORF">FBU59_005369</name>
</gene>
<comment type="caution">
    <text evidence="1">The sequence shown here is derived from an EMBL/GenBank/DDBJ whole genome shotgun (WGS) entry which is preliminary data.</text>
</comment>
<evidence type="ECO:0000313" key="1">
    <source>
        <dbReference type="EMBL" id="KAJ1935487.1"/>
    </source>
</evidence>
<feature type="non-terminal residue" evidence="1">
    <location>
        <position position="1"/>
    </location>
</feature>
<dbReference type="Proteomes" id="UP001150603">
    <property type="component" value="Unassembled WGS sequence"/>
</dbReference>
<evidence type="ECO:0000313" key="2">
    <source>
        <dbReference type="Proteomes" id="UP001150603"/>
    </source>
</evidence>
<name>A0ACC1J2Y5_9FUNG</name>
<organism evidence="1 2">
    <name type="scientific">Linderina macrospora</name>
    <dbReference type="NCBI Taxonomy" id="4868"/>
    <lineage>
        <taxon>Eukaryota</taxon>
        <taxon>Fungi</taxon>
        <taxon>Fungi incertae sedis</taxon>
        <taxon>Zoopagomycota</taxon>
        <taxon>Kickxellomycotina</taxon>
        <taxon>Kickxellomycetes</taxon>
        <taxon>Kickxellales</taxon>
        <taxon>Kickxellaceae</taxon>
        <taxon>Linderina</taxon>
    </lineage>
</organism>